<reference evidence="3" key="1">
    <citation type="submission" date="2022-08" db="UniProtKB">
        <authorList>
            <consortium name="EnsemblMetazoa"/>
        </authorList>
    </citation>
    <scope>IDENTIFICATION</scope>
</reference>
<keyword evidence="2" id="KW-0732">Signal</keyword>
<accession>A0A8W7Q3J2</accession>
<organism evidence="3">
    <name type="scientific">Anopheles coluzzii</name>
    <name type="common">African malaria mosquito</name>
    <dbReference type="NCBI Taxonomy" id="1518534"/>
    <lineage>
        <taxon>Eukaryota</taxon>
        <taxon>Metazoa</taxon>
        <taxon>Ecdysozoa</taxon>
        <taxon>Arthropoda</taxon>
        <taxon>Hexapoda</taxon>
        <taxon>Insecta</taxon>
        <taxon>Pterygota</taxon>
        <taxon>Neoptera</taxon>
        <taxon>Endopterygota</taxon>
        <taxon>Diptera</taxon>
        <taxon>Nematocera</taxon>
        <taxon>Culicoidea</taxon>
        <taxon>Culicidae</taxon>
        <taxon>Anophelinae</taxon>
        <taxon>Anopheles</taxon>
    </lineage>
</organism>
<name>A0A8W7Q3J2_ANOCL</name>
<evidence type="ECO:0000256" key="2">
    <source>
        <dbReference type="SAM" id="SignalP"/>
    </source>
</evidence>
<feature type="compositionally biased region" description="Basic residues" evidence="1">
    <location>
        <begin position="56"/>
        <end position="67"/>
    </location>
</feature>
<dbReference type="AlphaFoldDB" id="A0A8W7Q3J2"/>
<feature type="region of interest" description="Disordered" evidence="1">
    <location>
        <begin position="35"/>
        <end position="67"/>
    </location>
</feature>
<dbReference type="Proteomes" id="UP000075882">
    <property type="component" value="Unassembled WGS sequence"/>
</dbReference>
<feature type="signal peptide" evidence="2">
    <location>
        <begin position="1"/>
        <end position="22"/>
    </location>
</feature>
<sequence length="67" mass="7553">MAVCHHFAVFDIYTLVLHQAWALGADRSVLVWLNGGERDSSKPNPAIAQPADHGNGRRRHRPRRRLG</sequence>
<dbReference type="EnsemblMetazoa" id="ACOM042252-RA">
    <property type="protein sequence ID" value="ACOM042252-PA.1"/>
    <property type="gene ID" value="ACOM042252"/>
</dbReference>
<evidence type="ECO:0000313" key="3">
    <source>
        <dbReference type="EnsemblMetazoa" id="ACOM042252-PA.1"/>
    </source>
</evidence>
<feature type="chain" id="PRO_5036493134" evidence="2">
    <location>
        <begin position="23"/>
        <end position="67"/>
    </location>
</feature>
<evidence type="ECO:0000256" key="1">
    <source>
        <dbReference type="SAM" id="MobiDB-lite"/>
    </source>
</evidence>
<protein>
    <submittedName>
        <fullName evidence="3">Uncharacterized protein</fullName>
    </submittedName>
</protein>
<proteinExistence type="predicted"/>